<keyword evidence="3" id="KW-1185">Reference proteome</keyword>
<dbReference type="InterPro" id="IPR049109">
    <property type="entry name" value="TARSH/FNDC1_C"/>
</dbReference>
<feature type="non-terminal residue" evidence="2">
    <location>
        <position position="52"/>
    </location>
</feature>
<comment type="caution">
    <text evidence="2">The sequence shown here is derived from an EMBL/GenBank/DDBJ whole genome shotgun (WGS) entry which is preliminary data.</text>
</comment>
<dbReference type="PANTHER" id="PTHR23197:SF10">
    <property type="entry name" value="TARGET OF NESH-SH3"/>
    <property type="match status" value="1"/>
</dbReference>
<accession>A0ABD0NCQ2</accession>
<dbReference type="AlphaFoldDB" id="A0ABD0NCQ2"/>
<dbReference type="Pfam" id="PF21731">
    <property type="entry name" value="TARSH_C"/>
    <property type="match status" value="1"/>
</dbReference>
<dbReference type="EMBL" id="JAMKFB020000022">
    <property type="protein sequence ID" value="KAL0159818.1"/>
    <property type="molecule type" value="Genomic_DNA"/>
</dbReference>
<name>A0ABD0NCQ2_CIRMR</name>
<reference evidence="2 3" key="1">
    <citation type="submission" date="2024-05" db="EMBL/GenBank/DDBJ databases">
        <title>Genome sequencing and assembly of Indian major carp, Cirrhinus mrigala (Hamilton, 1822).</title>
        <authorList>
            <person name="Mohindra V."/>
            <person name="Chowdhury L.M."/>
            <person name="Lal K."/>
            <person name="Jena J.K."/>
        </authorList>
    </citation>
    <scope>NUCLEOTIDE SEQUENCE [LARGE SCALE GENOMIC DNA]</scope>
    <source>
        <strain evidence="2">CM1030</strain>
        <tissue evidence="2">Blood</tissue>
    </source>
</reference>
<evidence type="ECO:0000313" key="3">
    <source>
        <dbReference type="Proteomes" id="UP001529510"/>
    </source>
</evidence>
<protein>
    <recommendedName>
        <fullName evidence="1">Target of Nesh-SH3/FNDC1 C-terminal domain-containing protein</fullName>
    </recommendedName>
</protein>
<feature type="domain" description="Target of Nesh-SH3/FNDC1 C-terminal" evidence="1">
    <location>
        <begin position="5"/>
        <end position="52"/>
    </location>
</feature>
<evidence type="ECO:0000259" key="1">
    <source>
        <dbReference type="Pfam" id="PF21731"/>
    </source>
</evidence>
<feature type="non-terminal residue" evidence="2">
    <location>
        <position position="1"/>
    </location>
</feature>
<dbReference type="Proteomes" id="UP001529510">
    <property type="component" value="Unassembled WGS sequence"/>
</dbReference>
<dbReference type="PANTHER" id="PTHR23197">
    <property type="entry name" value="TARSH-RELATED FIBRONECTIN DOMAIN-CONTAINING"/>
    <property type="match status" value="1"/>
</dbReference>
<proteinExistence type="predicted"/>
<evidence type="ECO:0000313" key="2">
    <source>
        <dbReference type="EMBL" id="KAL0159818.1"/>
    </source>
</evidence>
<organism evidence="2 3">
    <name type="scientific">Cirrhinus mrigala</name>
    <name type="common">Mrigala</name>
    <dbReference type="NCBI Taxonomy" id="683832"/>
    <lineage>
        <taxon>Eukaryota</taxon>
        <taxon>Metazoa</taxon>
        <taxon>Chordata</taxon>
        <taxon>Craniata</taxon>
        <taxon>Vertebrata</taxon>
        <taxon>Euteleostomi</taxon>
        <taxon>Actinopterygii</taxon>
        <taxon>Neopterygii</taxon>
        <taxon>Teleostei</taxon>
        <taxon>Ostariophysi</taxon>
        <taxon>Cypriniformes</taxon>
        <taxon>Cyprinidae</taxon>
        <taxon>Labeoninae</taxon>
        <taxon>Labeonini</taxon>
        <taxon>Cirrhinus</taxon>
    </lineage>
</organism>
<gene>
    <name evidence="2" type="ORF">M9458_043543</name>
</gene>
<sequence>KDAIWTQFPFKTDSYSECNGKQYVKRTWYRKFVGIQLCNSLRYKIYLSDSLN</sequence>